<dbReference type="EMBL" id="LR130778">
    <property type="protein sequence ID" value="VDN47199.1"/>
    <property type="molecule type" value="Genomic_DNA"/>
</dbReference>
<dbReference type="Gene3D" id="3.40.50.150">
    <property type="entry name" value="Vaccinia Virus protein VP39"/>
    <property type="match status" value="1"/>
</dbReference>
<evidence type="ECO:0000313" key="1">
    <source>
        <dbReference type="EMBL" id="VDN47199.1"/>
    </source>
</evidence>
<keyword evidence="1" id="KW-0808">Transferase</keyword>
<protein>
    <submittedName>
        <fullName evidence="1">Methyltransferase domain-containing protein</fullName>
    </submittedName>
</protein>
<keyword evidence="1" id="KW-0489">Methyltransferase</keyword>
<dbReference type="GO" id="GO:0008168">
    <property type="term" value="F:methyltransferase activity"/>
    <property type="evidence" value="ECO:0007669"/>
    <property type="project" value="UniProtKB-KW"/>
</dbReference>
<dbReference type="Proteomes" id="UP000279029">
    <property type="component" value="Chromosome"/>
</dbReference>
<organism evidence="1 2">
    <name type="scientific">Petrocella atlantisensis</name>
    <dbReference type="NCBI Taxonomy" id="2173034"/>
    <lineage>
        <taxon>Bacteria</taxon>
        <taxon>Bacillati</taxon>
        <taxon>Bacillota</taxon>
        <taxon>Clostridia</taxon>
        <taxon>Lachnospirales</taxon>
        <taxon>Vallitaleaceae</taxon>
        <taxon>Petrocella</taxon>
    </lineage>
</organism>
<evidence type="ECO:0000313" key="2">
    <source>
        <dbReference type="Proteomes" id="UP000279029"/>
    </source>
</evidence>
<gene>
    <name evidence="1" type="ORF">PATL70BA_1317</name>
</gene>
<dbReference type="AlphaFoldDB" id="A0A3P7S376"/>
<dbReference type="SUPFAM" id="SSF53335">
    <property type="entry name" value="S-adenosyl-L-methionine-dependent methyltransferases"/>
    <property type="match status" value="1"/>
</dbReference>
<proteinExistence type="predicted"/>
<dbReference type="GO" id="GO:0032259">
    <property type="term" value="P:methylation"/>
    <property type="evidence" value="ECO:0007669"/>
    <property type="project" value="UniProtKB-KW"/>
</dbReference>
<reference evidence="1 2" key="1">
    <citation type="submission" date="2018-09" db="EMBL/GenBank/DDBJ databases">
        <authorList>
            <person name="Postec A."/>
        </authorList>
    </citation>
    <scope>NUCLEOTIDE SEQUENCE [LARGE SCALE GENOMIC DNA]</scope>
    <source>
        <strain evidence="1">70B-A</strain>
    </source>
</reference>
<name>A0A3P7S376_9FIRM</name>
<sequence>MHEIDDKITFLNEIKRILINGGKIAVVEWIKRESDWGPPVNHRLDSK</sequence>
<dbReference type="KEGG" id="cbar:PATL70BA_1317"/>
<accession>A0A3P7S376</accession>
<keyword evidence="2" id="KW-1185">Reference proteome</keyword>
<dbReference type="InterPro" id="IPR029063">
    <property type="entry name" value="SAM-dependent_MTases_sf"/>
</dbReference>